<keyword evidence="4 9" id="KW-0067">ATP-binding</keyword>
<dbReference type="GO" id="GO:0043138">
    <property type="term" value="F:3'-5' DNA helicase activity"/>
    <property type="evidence" value="ECO:0007669"/>
    <property type="project" value="UniProtKB-EC"/>
</dbReference>
<dbReference type="GO" id="GO:0003677">
    <property type="term" value="F:DNA binding"/>
    <property type="evidence" value="ECO:0007669"/>
    <property type="project" value="InterPro"/>
</dbReference>
<dbReference type="EMBL" id="CP039371">
    <property type="protein sequence ID" value="QCI13238.1"/>
    <property type="molecule type" value="Genomic_DNA"/>
</dbReference>
<evidence type="ECO:0000256" key="1">
    <source>
        <dbReference type="ARBA" id="ARBA00022741"/>
    </source>
</evidence>
<protein>
    <recommendedName>
        <fullName evidence="7">DNA 3'-5' helicase</fullName>
        <ecNumber evidence="7">5.6.2.4</ecNumber>
    </recommendedName>
</protein>
<organism evidence="11 12">
    <name type="scientific">Pseudomonas putida</name>
    <name type="common">Arthrobacter siderocapsulatus</name>
    <dbReference type="NCBI Taxonomy" id="303"/>
    <lineage>
        <taxon>Bacteria</taxon>
        <taxon>Pseudomonadati</taxon>
        <taxon>Pseudomonadota</taxon>
        <taxon>Gammaproteobacteria</taxon>
        <taxon>Pseudomonadales</taxon>
        <taxon>Pseudomonadaceae</taxon>
        <taxon>Pseudomonas</taxon>
    </lineage>
</organism>
<dbReference type="EC" id="5.6.2.4" evidence="7"/>
<dbReference type="GO" id="GO:0005829">
    <property type="term" value="C:cytosol"/>
    <property type="evidence" value="ECO:0007669"/>
    <property type="project" value="TreeGrafter"/>
</dbReference>
<dbReference type="InterPro" id="IPR027417">
    <property type="entry name" value="P-loop_NTPase"/>
</dbReference>
<evidence type="ECO:0000256" key="4">
    <source>
        <dbReference type="ARBA" id="ARBA00022840"/>
    </source>
</evidence>
<keyword evidence="5" id="KW-0413">Isomerase</keyword>
<comment type="catalytic activity">
    <reaction evidence="8">
        <text>ATP + H2O = ADP + phosphate + H(+)</text>
        <dbReference type="Rhea" id="RHEA:13065"/>
        <dbReference type="ChEBI" id="CHEBI:15377"/>
        <dbReference type="ChEBI" id="CHEBI:15378"/>
        <dbReference type="ChEBI" id="CHEBI:30616"/>
        <dbReference type="ChEBI" id="CHEBI:43474"/>
        <dbReference type="ChEBI" id="CHEBI:456216"/>
        <dbReference type="EC" id="5.6.2.4"/>
    </reaction>
</comment>
<evidence type="ECO:0000256" key="9">
    <source>
        <dbReference type="PROSITE-ProRule" id="PRU00560"/>
    </source>
</evidence>
<evidence type="ECO:0000256" key="7">
    <source>
        <dbReference type="ARBA" id="ARBA00034808"/>
    </source>
</evidence>
<accession>A0A4D6XFB6</accession>
<feature type="binding site" evidence="9">
    <location>
        <begin position="29"/>
        <end position="36"/>
    </location>
    <ligand>
        <name>ATP</name>
        <dbReference type="ChEBI" id="CHEBI:30616"/>
    </ligand>
</feature>
<reference evidence="12" key="1">
    <citation type="submission" date="2019-04" db="EMBL/GenBank/DDBJ databases">
        <title>Genome sequence of Pseudomonas putida 1290, an auxin catabolizing strain.</title>
        <authorList>
            <person name="Laird T.S."/>
            <person name="Leveau J.H.J."/>
        </authorList>
    </citation>
    <scope>NUCLEOTIDE SEQUENCE [LARGE SCALE GENOMIC DNA]</scope>
    <source>
        <strain evidence="12">1290</strain>
    </source>
</reference>
<dbReference type="PANTHER" id="PTHR11070">
    <property type="entry name" value="UVRD / RECB / PCRA DNA HELICASE FAMILY MEMBER"/>
    <property type="match status" value="1"/>
</dbReference>
<feature type="domain" description="UvrD-like helicase ATP-binding" evidence="10">
    <location>
        <begin position="8"/>
        <end position="279"/>
    </location>
</feature>
<evidence type="ECO:0000256" key="8">
    <source>
        <dbReference type="ARBA" id="ARBA00048988"/>
    </source>
</evidence>
<evidence type="ECO:0000259" key="10">
    <source>
        <dbReference type="PROSITE" id="PS51198"/>
    </source>
</evidence>
<dbReference type="InterPro" id="IPR000212">
    <property type="entry name" value="DNA_helicase_UvrD/REP"/>
</dbReference>
<dbReference type="PANTHER" id="PTHR11070:SF45">
    <property type="entry name" value="DNA 3'-5' HELICASE"/>
    <property type="match status" value="1"/>
</dbReference>
<dbReference type="GO" id="GO:0000725">
    <property type="term" value="P:recombinational repair"/>
    <property type="evidence" value="ECO:0007669"/>
    <property type="project" value="TreeGrafter"/>
</dbReference>
<dbReference type="InterPro" id="IPR014017">
    <property type="entry name" value="DNA_helicase_UvrD-like_C"/>
</dbReference>
<dbReference type="Proteomes" id="UP000298551">
    <property type="component" value="Chromosome"/>
</dbReference>
<keyword evidence="1 9" id="KW-0547">Nucleotide-binding</keyword>
<dbReference type="SUPFAM" id="SSF52540">
    <property type="entry name" value="P-loop containing nucleoside triphosphate hydrolases"/>
    <property type="match status" value="1"/>
</dbReference>
<keyword evidence="3 9" id="KW-0347">Helicase</keyword>
<name>A0A4D6XFB6_PSEPU</name>
<dbReference type="Pfam" id="PF13245">
    <property type="entry name" value="AAA_19"/>
    <property type="match status" value="1"/>
</dbReference>
<dbReference type="Gene3D" id="3.40.50.300">
    <property type="entry name" value="P-loop containing nucleotide triphosphate hydrolases"/>
    <property type="match status" value="2"/>
</dbReference>
<comment type="catalytic activity">
    <reaction evidence="6">
        <text>Couples ATP hydrolysis with the unwinding of duplex DNA by translocating in the 3'-5' direction.</text>
        <dbReference type="EC" id="5.6.2.4"/>
    </reaction>
</comment>
<keyword evidence="2 9" id="KW-0378">Hydrolase</keyword>
<dbReference type="OrthoDB" id="7066673at2"/>
<proteinExistence type="predicted"/>
<evidence type="ECO:0000256" key="3">
    <source>
        <dbReference type="ARBA" id="ARBA00022806"/>
    </source>
</evidence>
<evidence type="ECO:0000256" key="2">
    <source>
        <dbReference type="ARBA" id="ARBA00022801"/>
    </source>
</evidence>
<dbReference type="GO" id="GO:0016887">
    <property type="term" value="F:ATP hydrolysis activity"/>
    <property type="evidence" value="ECO:0007669"/>
    <property type="project" value="RHEA"/>
</dbReference>
<dbReference type="RefSeq" id="WP_136915383.1">
    <property type="nucleotide sequence ID" value="NZ_CP039371.1"/>
</dbReference>
<evidence type="ECO:0000313" key="12">
    <source>
        <dbReference type="Proteomes" id="UP000298551"/>
    </source>
</evidence>
<evidence type="ECO:0000313" key="11">
    <source>
        <dbReference type="EMBL" id="QCI13238.1"/>
    </source>
</evidence>
<dbReference type="Pfam" id="PF13361">
    <property type="entry name" value="UvrD_C"/>
    <property type="match status" value="1"/>
</dbReference>
<gene>
    <name evidence="11" type="ORF">E6B08_18500</name>
</gene>
<dbReference type="InterPro" id="IPR014016">
    <property type="entry name" value="UvrD-like_ATP-bd"/>
</dbReference>
<dbReference type="GO" id="GO:0005524">
    <property type="term" value="F:ATP binding"/>
    <property type="evidence" value="ECO:0007669"/>
    <property type="project" value="UniProtKB-UniRule"/>
</dbReference>
<evidence type="ECO:0000256" key="5">
    <source>
        <dbReference type="ARBA" id="ARBA00023235"/>
    </source>
</evidence>
<evidence type="ECO:0000256" key="6">
    <source>
        <dbReference type="ARBA" id="ARBA00034617"/>
    </source>
</evidence>
<dbReference type="PROSITE" id="PS51198">
    <property type="entry name" value="UVRD_HELICASE_ATP_BIND"/>
    <property type="match status" value="1"/>
</dbReference>
<dbReference type="AlphaFoldDB" id="A0A4D6XFB6"/>
<sequence>MKALIDVIPTAEQLALFSRVSPGVEVIRGAAGSGKTTTALLKLRACVGFYLSRARRQVNPKPVRVLVLTYNRTLRGYISELAEQQLPDTGISVEISTFNKWARRLTDADNILDFEQTERFLRQNLAKTRLDVEFGLEEALYVLGRFETDQLDDYLSTRREGRGSTPRMERPARQILLDEVIRPYIDHKRTRGLVDWNDLACTIASHDYEQCDVVVVDETQDFSANEIRALLRQCSPEASVTFVLDSAQRIYTRNFNWGEVGVTLRSEKSHRLETNYRNTHEIARFANALLDGVAMDDNGTMPNFNTARGHGPKPIVLMGEYLDQVKAAIEFLSEIDLEQNSVAFLHPKGWFRDLMPALRRAGYPFVCIAGNSEWPQGEENIALCTIHSSKGLEFDHVIMIGLDGSVLDVNAPDEEEDDDDDGGGYEPSARLRRLIAMGIGRARDSVMIGFKPSDTPDIMRFVEEELYEGRDV</sequence>